<name>A0ABP9V5U6_9BACT</name>
<evidence type="ECO:0000256" key="3">
    <source>
        <dbReference type="ARBA" id="ARBA00022801"/>
    </source>
</evidence>
<dbReference type="PROSITE" id="PS00523">
    <property type="entry name" value="SULFATASE_1"/>
    <property type="match status" value="1"/>
</dbReference>
<dbReference type="Gene3D" id="3.40.720.10">
    <property type="entry name" value="Alkaline Phosphatase, subunit A"/>
    <property type="match status" value="1"/>
</dbReference>
<sequence length="472" mass="52199">MTTLRTLTACFLTFLLSLAAAVAGKPNIILVMSDDQGWGDVAFREHPVLKTPHLDKMAAESLVLEQAYASAPVCSPSRASILTGRTPNRSTCYRHGHSMHPKEETLPQILKQNGYATGHFGKWHLGTLYKNSPVNPTAAGYDEWISAPNFFDIDPTLSNKGVATQYKGDSSEITMRLALDFIKRQSAAKQPFFTTVWYGSPHDPHKALDRDKVGYEKLGQHKANFLGEITELDRTVGELRAALRELGIEKETIVWFCSDNGGLKNLGVTGGRAHKGTVYEGGLRVPSIIEWPGKVKAGISKLPTNGSDMLPTVLELAGIKHHPKHPLDGVSIAKTVLGQEKAQPHPLGFWHYEVAGISCWGEREMLALLKLQQAGQEVTDPKQLRSSGEPVKVSTNADSYPGHSAWLDYPWKLHRIESKKGKVSWELYNLALDPMESNNLTSEKKAEFESLKQAHLKWLQSVQTSMKGADYE</sequence>
<dbReference type="Gene3D" id="3.30.1120.10">
    <property type="match status" value="1"/>
</dbReference>
<dbReference type="RefSeq" id="WP_346189146.1">
    <property type="nucleotide sequence ID" value="NZ_BAABRL010000008.1"/>
</dbReference>
<dbReference type="Pfam" id="PF00884">
    <property type="entry name" value="Sulfatase"/>
    <property type="match status" value="1"/>
</dbReference>
<proteinExistence type="inferred from homology"/>
<dbReference type="PANTHER" id="PTHR42693">
    <property type="entry name" value="ARYLSULFATASE FAMILY MEMBER"/>
    <property type="match status" value="1"/>
</dbReference>
<evidence type="ECO:0000256" key="1">
    <source>
        <dbReference type="ARBA" id="ARBA00008779"/>
    </source>
</evidence>
<dbReference type="EMBL" id="BAABRL010000008">
    <property type="protein sequence ID" value="GAA5496476.1"/>
    <property type="molecule type" value="Genomic_DNA"/>
</dbReference>
<feature type="domain" description="Sulfatase N-terminal" evidence="6">
    <location>
        <begin position="26"/>
        <end position="319"/>
    </location>
</feature>
<keyword evidence="2" id="KW-0479">Metal-binding</keyword>
<keyword evidence="3" id="KW-0378">Hydrolase</keyword>
<dbReference type="PANTHER" id="PTHR42693:SF53">
    <property type="entry name" value="ENDO-4-O-SULFATASE"/>
    <property type="match status" value="1"/>
</dbReference>
<comment type="similarity">
    <text evidence="1">Belongs to the sulfatase family.</text>
</comment>
<evidence type="ECO:0000256" key="4">
    <source>
        <dbReference type="ARBA" id="ARBA00022837"/>
    </source>
</evidence>
<reference evidence="7 8" key="1">
    <citation type="submission" date="2024-02" db="EMBL/GenBank/DDBJ databases">
        <title>Rubritalea halochordaticola NBRC 107102.</title>
        <authorList>
            <person name="Ichikawa N."/>
            <person name="Katano-Makiyama Y."/>
            <person name="Hidaka K."/>
        </authorList>
    </citation>
    <scope>NUCLEOTIDE SEQUENCE [LARGE SCALE GENOMIC DNA]</scope>
    <source>
        <strain evidence="7 8">NBRC 107102</strain>
    </source>
</reference>
<evidence type="ECO:0000259" key="6">
    <source>
        <dbReference type="Pfam" id="PF00884"/>
    </source>
</evidence>
<dbReference type="Proteomes" id="UP001424741">
    <property type="component" value="Unassembled WGS sequence"/>
</dbReference>
<feature type="chain" id="PRO_5046185584" description="Sulfatase N-terminal domain-containing protein" evidence="5">
    <location>
        <begin position="20"/>
        <end position="472"/>
    </location>
</feature>
<keyword evidence="5" id="KW-0732">Signal</keyword>
<evidence type="ECO:0000256" key="5">
    <source>
        <dbReference type="SAM" id="SignalP"/>
    </source>
</evidence>
<dbReference type="InterPro" id="IPR024607">
    <property type="entry name" value="Sulfatase_CS"/>
</dbReference>
<dbReference type="InterPro" id="IPR000917">
    <property type="entry name" value="Sulfatase_N"/>
</dbReference>
<evidence type="ECO:0000313" key="8">
    <source>
        <dbReference type="Proteomes" id="UP001424741"/>
    </source>
</evidence>
<feature type="signal peptide" evidence="5">
    <location>
        <begin position="1"/>
        <end position="19"/>
    </location>
</feature>
<gene>
    <name evidence="7" type="ORF">Rhal01_02660</name>
</gene>
<comment type="caution">
    <text evidence="7">The sequence shown here is derived from an EMBL/GenBank/DDBJ whole genome shotgun (WGS) entry which is preliminary data.</text>
</comment>
<dbReference type="InterPro" id="IPR050738">
    <property type="entry name" value="Sulfatase"/>
</dbReference>
<keyword evidence="4" id="KW-0106">Calcium</keyword>
<protein>
    <recommendedName>
        <fullName evidence="6">Sulfatase N-terminal domain-containing protein</fullName>
    </recommendedName>
</protein>
<organism evidence="7 8">
    <name type="scientific">Rubritalea halochordaticola</name>
    <dbReference type="NCBI Taxonomy" id="714537"/>
    <lineage>
        <taxon>Bacteria</taxon>
        <taxon>Pseudomonadati</taxon>
        <taxon>Verrucomicrobiota</taxon>
        <taxon>Verrucomicrobiia</taxon>
        <taxon>Verrucomicrobiales</taxon>
        <taxon>Rubritaleaceae</taxon>
        <taxon>Rubritalea</taxon>
    </lineage>
</organism>
<evidence type="ECO:0000313" key="7">
    <source>
        <dbReference type="EMBL" id="GAA5496476.1"/>
    </source>
</evidence>
<keyword evidence="8" id="KW-1185">Reference proteome</keyword>
<accession>A0ABP9V5U6</accession>
<evidence type="ECO:0000256" key="2">
    <source>
        <dbReference type="ARBA" id="ARBA00022723"/>
    </source>
</evidence>
<dbReference type="InterPro" id="IPR017850">
    <property type="entry name" value="Alkaline_phosphatase_core_sf"/>
</dbReference>
<dbReference type="SUPFAM" id="SSF53649">
    <property type="entry name" value="Alkaline phosphatase-like"/>
    <property type="match status" value="1"/>
</dbReference>